<dbReference type="FunFam" id="3.30.420.10:FF:000045">
    <property type="entry name" value="3'-5' exonuclease DinG"/>
    <property type="match status" value="1"/>
</dbReference>
<proteinExistence type="predicted"/>
<feature type="domain" description="Exonuclease" evidence="8">
    <location>
        <begin position="5"/>
        <end position="170"/>
    </location>
</feature>
<keyword evidence="5 9" id="KW-0378">Hydrolase</keyword>
<dbReference type="InterPro" id="IPR012337">
    <property type="entry name" value="RNaseH-like_sf"/>
</dbReference>
<dbReference type="eggNOG" id="COG0847">
    <property type="taxonomic scope" value="Bacteria"/>
</dbReference>
<dbReference type="Gene3D" id="3.30.420.10">
    <property type="entry name" value="Ribonuclease H-like superfamily/Ribonuclease H"/>
    <property type="match status" value="1"/>
</dbReference>
<keyword evidence="6" id="KW-0239">DNA-directed DNA polymerase</keyword>
<name>A0A0R1F6Z9_9LACO</name>
<dbReference type="GO" id="GO:0003676">
    <property type="term" value="F:nucleic acid binding"/>
    <property type="evidence" value="ECO:0007669"/>
    <property type="project" value="InterPro"/>
</dbReference>
<comment type="caution">
    <text evidence="9">The sequence shown here is derived from an EMBL/GenBank/DDBJ whole genome shotgun (WGS) entry which is preliminary data.</text>
</comment>
<evidence type="ECO:0000256" key="1">
    <source>
        <dbReference type="ARBA" id="ARBA00022679"/>
    </source>
</evidence>
<evidence type="ECO:0000256" key="4">
    <source>
        <dbReference type="ARBA" id="ARBA00022722"/>
    </source>
</evidence>
<dbReference type="PATRIC" id="fig|913848.6.peg.958"/>
<dbReference type="InterPro" id="IPR036397">
    <property type="entry name" value="RNaseH_sf"/>
</dbReference>
<dbReference type="CDD" id="cd06130">
    <property type="entry name" value="DNA_pol_III_epsilon_like"/>
    <property type="match status" value="1"/>
</dbReference>
<dbReference type="SMART" id="SM00479">
    <property type="entry name" value="EXOIII"/>
    <property type="match status" value="1"/>
</dbReference>
<reference evidence="9 10" key="1">
    <citation type="journal article" date="2015" name="Genome Announc.">
        <title>Expanding the biotechnology potential of lactobacilli through comparative genomics of 213 strains and associated genera.</title>
        <authorList>
            <person name="Sun Z."/>
            <person name="Harris H.M."/>
            <person name="McCann A."/>
            <person name="Guo C."/>
            <person name="Argimon S."/>
            <person name="Zhang W."/>
            <person name="Yang X."/>
            <person name="Jeffery I.B."/>
            <person name="Cooney J.C."/>
            <person name="Kagawa T.F."/>
            <person name="Liu W."/>
            <person name="Song Y."/>
            <person name="Salvetti E."/>
            <person name="Wrobel A."/>
            <person name="Rasinkangas P."/>
            <person name="Parkhill J."/>
            <person name="Rea M.C."/>
            <person name="O'Sullivan O."/>
            <person name="Ritari J."/>
            <person name="Douillard F.P."/>
            <person name="Paul Ross R."/>
            <person name="Yang R."/>
            <person name="Briner A.E."/>
            <person name="Felis G.E."/>
            <person name="de Vos W.M."/>
            <person name="Barrangou R."/>
            <person name="Klaenhammer T.R."/>
            <person name="Caufield P.W."/>
            <person name="Cui Y."/>
            <person name="Zhang H."/>
            <person name="O'Toole P.W."/>
        </authorList>
    </citation>
    <scope>NUCLEOTIDE SEQUENCE [LARGE SCALE GENOMIC DNA]</scope>
    <source>
        <strain evidence="9 10">DSM 20001</strain>
    </source>
</reference>
<evidence type="ECO:0000256" key="6">
    <source>
        <dbReference type="ARBA" id="ARBA00022932"/>
    </source>
</evidence>
<dbReference type="PANTHER" id="PTHR30231:SF42">
    <property type="entry name" value="EXONUCLEASE"/>
    <property type="match status" value="1"/>
</dbReference>
<organism evidence="9 10">
    <name type="scientific">Loigolactobacillus coryniformis subsp. coryniformis KCTC 3167 = DSM 20001</name>
    <dbReference type="NCBI Taxonomy" id="913848"/>
    <lineage>
        <taxon>Bacteria</taxon>
        <taxon>Bacillati</taxon>
        <taxon>Bacillota</taxon>
        <taxon>Bacilli</taxon>
        <taxon>Lactobacillales</taxon>
        <taxon>Lactobacillaceae</taxon>
        <taxon>Loigolactobacillus</taxon>
    </lineage>
</organism>
<dbReference type="PANTHER" id="PTHR30231">
    <property type="entry name" value="DNA POLYMERASE III SUBUNIT EPSILON"/>
    <property type="match status" value="1"/>
</dbReference>
<evidence type="ECO:0000256" key="7">
    <source>
        <dbReference type="ARBA" id="ARBA00070925"/>
    </source>
</evidence>
<evidence type="ECO:0000256" key="3">
    <source>
        <dbReference type="ARBA" id="ARBA00022705"/>
    </source>
</evidence>
<dbReference type="GO" id="GO:0006260">
    <property type="term" value="P:DNA replication"/>
    <property type="evidence" value="ECO:0007669"/>
    <property type="project" value="UniProtKB-KW"/>
</dbReference>
<evidence type="ECO:0000313" key="10">
    <source>
        <dbReference type="Proteomes" id="UP000051181"/>
    </source>
</evidence>
<dbReference type="SUPFAM" id="SSF53098">
    <property type="entry name" value="Ribonuclease H-like"/>
    <property type="match status" value="1"/>
</dbReference>
<keyword evidence="3" id="KW-0235">DNA replication</keyword>
<dbReference type="Pfam" id="PF00929">
    <property type="entry name" value="RNase_T"/>
    <property type="match status" value="1"/>
</dbReference>
<keyword evidence="1" id="KW-0808">Transferase</keyword>
<evidence type="ECO:0000256" key="2">
    <source>
        <dbReference type="ARBA" id="ARBA00022695"/>
    </source>
</evidence>
<accession>A0A0R1F6Z9</accession>
<keyword evidence="2" id="KW-0548">Nucleotidyltransferase</keyword>
<dbReference type="GO" id="GO:0003887">
    <property type="term" value="F:DNA-directed DNA polymerase activity"/>
    <property type="evidence" value="ECO:0007669"/>
    <property type="project" value="UniProtKB-KW"/>
</dbReference>
<dbReference type="InterPro" id="IPR013520">
    <property type="entry name" value="Ribonucl_H"/>
</dbReference>
<dbReference type="GO" id="GO:0005829">
    <property type="term" value="C:cytosol"/>
    <property type="evidence" value="ECO:0007669"/>
    <property type="project" value="TreeGrafter"/>
</dbReference>
<dbReference type="EMBL" id="AZCN01000023">
    <property type="protein sequence ID" value="KRK17510.1"/>
    <property type="molecule type" value="Genomic_DNA"/>
</dbReference>
<evidence type="ECO:0000259" key="8">
    <source>
        <dbReference type="SMART" id="SM00479"/>
    </source>
</evidence>
<dbReference type="GO" id="GO:0008408">
    <property type="term" value="F:3'-5' exonuclease activity"/>
    <property type="evidence" value="ECO:0007669"/>
    <property type="project" value="TreeGrafter"/>
</dbReference>
<evidence type="ECO:0000256" key="5">
    <source>
        <dbReference type="ARBA" id="ARBA00022839"/>
    </source>
</evidence>
<evidence type="ECO:0000313" key="9">
    <source>
        <dbReference type="EMBL" id="KRK17510.1"/>
    </source>
</evidence>
<protein>
    <recommendedName>
        <fullName evidence="7">DNA polymerase III polC-type</fullName>
    </recommendedName>
</protein>
<gene>
    <name evidence="9" type="ORF">FD22_GL000927</name>
</gene>
<sequence length="181" mass="20948">MKKMNFVAMDFETANSKRYSACSLALTVVRNDQIVDEFYSLIKPDTPFFWRNTQIHGIHTADVADAPDFPTLWPHIAPLFQRDRLIVAHNANFDIGVLRSSLEHYQLPTPQYLALDTVRTSRKFYPEFTNHKLDTLCQELNIELNHHHNALDDSRACANILLHEARQFGPERLKSFVKVIV</sequence>
<dbReference type="Proteomes" id="UP000051181">
    <property type="component" value="Unassembled WGS sequence"/>
</dbReference>
<keyword evidence="4" id="KW-0540">Nuclease</keyword>
<keyword evidence="5 9" id="KW-0269">Exonuclease</keyword>
<dbReference type="AlphaFoldDB" id="A0A0R1F6Z9"/>